<dbReference type="GO" id="GO:0006310">
    <property type="term" value="P:DNA recombination"/>
    <property type="evidence" value="ECO:0007669"/>
    <property type="project" value="UniProtKB-KW"/>
</dbReference>
<reference evidence="9 10" key="1">
    <citation type="submission" date="2022-05" db="EMBL/GenBank/DDBJ databases">
        <authorList>
            <person name="Friedrich I."/>
            <person name="Poehlein A."/>
            <person name="Schneider D."/>
            <person name="Hertel R."/>
            <person name="Daniel R."/>
        </authorList>
    </citation>
    <scope>NUCLEOTIDE SEQUENCE [LARGE SCALE GENOMIC DNA]</scope>
</reference>
<dbReference type="CDD" id="cd00397">
    <property type="entry name" value="DNA_BRE_C"/>
    <property type="match status" value="1"/>
</dbReference>
<keyword evidence="7" id="KW-1160">Virus entry into host cell</keyword>
<evidence type="ECO:0000256" key="5">
    <source>
        <dbReference type="ARBA" id="ARBA00022908"/>
    </source>
</evidence>
<dbReference type="GO" id="GO:0016740">
    <property type="term" value="F:transferase activity"/>
    <property type="evidence" value="ECO:0007669"/>
    <property type="project" value="UniProtKB-KW"/>
</dbReference>
<dbReference type="GO" id="GO:0044826">
    <property type="term" value="P:viral genome integration into host DNA"/>
    <property type="evidence" value="ECO:0007669"/>
    <property type="project" value="UniProtKB-KW"/>
</dbReference>
<evidence type="ECO:0000256" key="1">
    <source>
        <dbReference type="ARBA" id="ARBA00008857"/>
    </source>
</evidence>
<keyword evidence="5" id="KW-0229">DNA integration</keyword>
<evidence type="ECO:0000259" key="8">
    <source>
        <dbReference type="PROSITE" id="PS51898"/>
    </source>
</evidence>
<evidence type="ECO:0000256" key="7">
    <source>
        <dbReference type="ARBA" id="ARBA00023195"/>
    </source>
</evidence>
<evidence type="ECO:0000256" key="3">
    <source>
        <dbReference type="ARBA" id="ARBA00022679"/>
    </source>
</evidence>
<sequence>MAVKRAKTLTPAQYKKVVDVVRRNEHALRDEVALRLSFYAGLRAKEIAGLRWANNILDASGAVRGEVHITSDVGKRAVERVVPLDGETVKLLRRLRRARPEAEYVFYALHNNQRRTVPVKAESGAVLQSADTDQVIRTVDENYVEGSVSANAVVQFFRRLYATAGMNGATSHSGRRTFITSRAQVANNHGCSLRDVQMMAGHKSLETTAAYIEPSKAQRSLVEAWA</sequence>
<protein>
    <recommendedName>
        <fullName evidence="2">Integrase</fullName>
    </recommendedName>
</protein>
<dbReference type="Gene3D" id="1.10.443.10">
    <property type="entry name" value="Intergrase catalytic core"/>
    <property type="match status" value="1"/>
</dbReference>
<dbReference type="InterPro" id="IPR050090">
    <property type="entry name" value="Tyrosine_recombinase_XerCD"/>
</dbReference>
<dbReference type="InterPro" id="IPR011010">
    <property type="entry name" value="DNA_brk_join_enz"/>
</dbReference>
<dbReference type="Proteomes" id="UP001056576">
    <property type="component" value="Segment"/>
</dbReference>
<dbReference type="EMBL" id="ON529857">
    <property type="protein sequence ID" value="USN15420.1"/>
    <property type="molecule type" value="Genomic_DNA"/>
</dbReference>
<name>A0A9E7MRY6_9CAUD</name>
<keyword evidence="6" id="KW-0233">DNA recombination</keyword>
<evidence type="ECO:0000313" key="9">
    <source>
        <dbReference type="EMBL" id="USN15420.1"/>
    </source>
</evidence>
<keyword evidence="4" id="KW-0378">Hydrolase</keyword>
<dbReference type="GO" id="GO:0075713">
    <property type="term" value="P:establishment of integrated proviral latency"/>
    <property type="evidence" value="ECO:0007669"/>
    <property type="project" value="UniProtKB-KW"/>
</dbReference>
<dbReference type="SUPFAM" id="SSF56349">
    <property type="entry name" value="DNA breaking-rejoining enzymes"/>
    <property type="match status" value="1"/>
</dbReference>
<proteinExistence type="inferred from homology"/>
<dbReference type="PROSITE" id="PS51898">
    <property type="entry name" value="TYR_RECOMBINASE"/>
    <property type="match status" value="1"/>
</dbReference>
<accession>A0A9E7MRY6</accession>
<evidence type="ECO:0000256" key="4">
    <source>
        <dbReference type="ARBA" id="ARBA00022801"/>
    </source>
</evidence>
<evidence type="ECO:0000256" key="2">
    <source>
        <dbReference type="ARBA" id="ARBA00016082"/>
    </source>
</evidence>
<dbReference type="Pfam" id="PF00589">
    <property type="entry name" value="Phage_integrase"/>
    <property type="match status" value="1"/>
</dbReference>
<organism evidence="9 10">
    <name type="scientific">Brevundimonas phage vB_BpoS-Kikimora</name>
    <dbReference type="NCBI Taxonomy" id="2948601"/>
    <lineage>
        <taxon>Viruses</taxon>
        <taxon>Duplodnaviria</taxon>
        <taxon>Heunggongvirae</taxon>
        <taxon>Uroviricota</taxon>
        <taxon>Caudoviricetes</taxon>
        <taxon>Jeanschmidtviridae</taxon>
        <taxon>Kikimoravirus</taxon>
        <taxon>Kikimoravirus kikimora</taxon>
    </lineage>
</organism>
<evidence type="ECO:0000313" key="10">
    <source>
        <dbReference type="Proteomes" id="UP001056576"/>
    </source>
</evidence>
<keyword evidence="7" id="KW-1179">Viral genome integration</keyword>
<gene>
    <name evidence="9" type="ORF">KIKIMORA_02740</name>
</gene>
<dbReference type="PANTHER" id="PTHR30349:SF64">
    <property type="entry name" value="PROPHAGE INTEGRASE INTD-RELATED"/>
    <property type="match status" value="1"/>
</dbReference>
<dbReference type="GO" id="GO:0016787">
    <property type="term" value="F:hydrolase activity"/>
    <property type="evidence" value="ECO:0007669"/>
    <property type="project" value="UniProtKB-KW"/>
</dbReference>
<evidence type="ECO:0000256" key="6">
    <source>
        <dbReference type="ARBA" id="ARBA00023172"/>
    </source>
</evidence>
<dbReference type="InterPro" id="IPR013762">
    <property type="entry name" value="Integrase-like_cat_sf"/>
</dbReference>
<dbReference type="GO" id="GO:0015074">
    <property type="term" value="P:DNA integration"/>
    <property type="evidence" value="ECO:0007669"/>
    <property type="project" value="UniProtKB-KW"/>
</dbReference>
<keyword evidence="3" id="KW-0808">Transferase</keyword>
<dbReference type="PANTHER" id="PTHR30349">
    <property type="entry name" value="PHAGE INTEGRASE-RELATED"/>
    <property type="match status" value="1"/>
</dbReference>
<feature type="domain" description="Tyr recombinase" evidence="8">
    <location>
        <begin position="4"/>
        <end position="226"/>
    </location>
</feature>
<dbReference type="GO" id="GO:0003677">
    <property type="term" value="F:DNA binding"/>
    <property type="evidence" value="ECO:0007669"/>
    <property type="project" value="InterPro"/>
</dbReference>
<dbReference type="InterPro" id="IPR002104">
    <property type="entry name" value="Integrase_catalytic"/>
</dbReference>
<keyword evidence="10" id="KW-1185">Reference proteome</keyword>
<comment type="similarity">
    <text evidence="1">Belongs to the 'phage' integrase family.</text>
</comment>